<dbReference type="EMBL" id="JAYMRU010000024">
    <property type="protein sequence ID" value="MEM5403809.1"/>
    <property type="molecule type" value="Genomic_DNA"/>
</dbReference>
<evidence type="ECO:0000313" key="1">
    <source>
        <dbReference type="EMBL" id="MEM5403809.1"/>
    </source>
</evidence>
<proteinExistence type="predicted"/>
<protein>
    <submittedName>
        <fullName evidence="1">Uncharacterized protein</fullName>
    </submittedName>
</protein>
<name>A0ACC6RPZ7_9BURK</name>
<sequence>MMSRVTDVLSTDVISPGHLQASTIGGAAFKGYEVRTADGKPAMLAVVDASGNVIESGPHVQEEAWVVAILAYQRFLEREGRFSVTSGPGWLDREDAS</sequence>
<accession>A0ACC6RPZ7</accession>
<reference evidence="1" key="1">
    <citation type="submission" date="2024-01" db="EMBL/GenBank/DDBJ databases">
        <title>The diversity of rhizobia nodulating Mimosa spp. in eleven states of Brazil covering several biomes is determined by host plant, location, and edaphic factors.</title>
        <authorList>
            <person name="Rouws L."/>
            <person name="Barauna A."/>
            <person name="Beukes C."/>
            <person name="De Faria S.M."/>
            <person name="Gross E."/>
            <person name="Dos Reis Junior F.B."/>
            <person name="Simon M."/>
            <person name="Maluk M."/>
            <person name="Odee D.W."/>
            <person name="Kenicer G."/>
            <person name="Young J.P.W."/>
            <person name="Reis V.M."/>
            <person name="Zilli J."/>
            <person name="James E.K."/>
        </authorList>
    </citation>
    <scope>NUCLEOTIDE SEQUENCE</scope>
    <source>
        <strain evidence="1">JPY452</strain>
    </source>
</reference>
<organism evidence="1 2">
    <name type="scientific">Paraburkholderia unamae</name>
    <dbReference type="NCBI Taxonomy" id="219649"/>
    <lineage>
        <taxon>Bacteria</taxon>
        <taxon>Pseudomonadati</taxon>
        <taxon>Pseudomonadota</taxon>
        <taxon>Betaproteobacteria</taxon>
        <taxon>Burkholderiales</taxon>
        <taxon>Burkholderiaceae</taxon>
        <taxon>Paraburkholderia</taxon>
    </lineage>
</organism>
<keyword evidence="2" id="KW-1185">Reference proteome</keyword>
<gene>
    <name evidence="1" type="ORF">VSR83_27870</name>
</gene>
<comment type="caution">
    <text evidence="1">The sequence shown here is derived from an EMBL/GenBank/DDBJ whole genome shotgun (WGS) entry which is preliminary data.</text>
</comment>
<evidence type="ECO:0000313" key="2">
    <source>
        <dbReference type="Proteomes" id="UP001392318"/>
    </source>
</evidence>
<dbReference type="Proteomes" id="UP001392318">
    <property type="component" value="Unassembled WGS sequence"/>
</dbReference>